<dbReference type="RefSeq" id="WP_171625832.1">
    <property type="nucleotide sequence ID" value="NZ_JABBPG010000003.1"/>
</dbReference>
<reference evidence="1 2" key="1">
    <citation type="submission" date="2020-04" db="EMBL/GenBank/DDBJ databases">
        <title>Pseudoalteromonas caenipelagi sp. nov., isolated from a tidal flat.</title>
        <authorList>
            <person name="Park S."/>
            <person name="Yoon J.-H."/>
        </authorList>
    </citation>
    <scope>NUCLEOTIDE SEQUENCE [LARGE SCALE GENOMIC DNA]</scope>
    <source>
        <strain evidence="1 2">JBTF-M23</strain>
    </source>
</reference>
<keyword evidence="2" id="KW-1185">Reference proteome</keyword>
<dbReference type="Proteomes" id="UP000586305">
    <property type="component" value="Unassembled WGS sequence"/>
</dbReference>
<gene>
    <name evidence="1" type="ORF">HG263_09445</name>
</gene>
<dbReference type="AlphaFoldDB" id="A0A849VFS9"/>
<dbReference type="Pfam" id="PF06718">
    <property type="entry name" value="DUF1203"/>
    <property type="match status" value="1"/>
</dbReference>
<evidence type="ECO:0000313" key="1">
    <source>
        <dbReference type="EMBL" id="NOU50754.1"/>
    </source>
</evidence>
<dbReference type="EMBL" id="JABBPG010000003">
    <property type="protein sequence ID" value="NOU50754.1"/>
    <property type="molecule type" value="Genomic_DNA"/>
</dbReference>
<accession>A0A849VFS9</accession>
<proteinExistence type="predicted"/>
<name>A0A849VFS9_9GAMM</name>
<sequence>MMSDFIIKPINLDLYLSLQTTSEECVGRWITADSNPGYPCRVSLREAKVGERVLLTHYLHHNVHSPYRASGPIFIIEDAKPADLGVNEIPEVLKTRLISLRAYSAKGDMLSAKIAQGKSVRQTLSELFNHKEVDYVQLHNANPGCFSCEARRV</sequence>
<protein>
    <submittedName>
        <fullName evidence="1">DUF1203 domain-containing protein</fullName>
    </submittedName>
</protein>
<organism evidence="1 2">
    <name type="scientific">Pseudoalteromonas caenipelagi</name>
    <dbReference type="NCBI Taxonomy" id="2726988"/>
    <lineage>
        <taxon>Bacteria</taxon>
        <taxon>Pseudomonadati</taxon>
        <taxon>Pseudomonadota</taxon>
        <taxon>Gammaproteobacteria</taxon>
        <taxon>Alteromonadales</taxon>
        <taxon>Pseudoalteromonadaceae</taxon>
        <taxon>Pseudoalteromonas</taxon>
    </lineage>
</organism>
<evidence type="ECO:0000313" key="2">
    <source>
        <dbReference type="Proteomes" id="UP000586305"/>
    </source>
</evidence>
<comment type="caution">
    <text evidence="1">The sequence shown here is derived from an EMBL/GenBank/DDBJ whole genome shotgun (WGS) entry which is preliminary data.</text>
</comment>
<dbReference type="InterPro" id="IPR009593">
    <property type="entry name" value="DUF1203"/>
</dbReference>
<dbReference type="PIRSF" id="PIRSF034110">
    <property type="entry name" value="DUF1203"/>
    <property type="match status" value="1"/>
</dbReference>